<evidence type="ECO:0000313" key="3">
    <source>
        <dbReference type="EMBL" id="CAL1398865.1"/>
    </source>
</evidence>
<dbReference type="PANTHER" id="PTHR33098:SF53">
    <property type="entry name" value="OS05G0540900 PROTEIN"/>
    <property type="match status" value="1"/>
</dbReference>
<dbReference type="Proteomes" id="UP001497516">
    <property type="component" value="Chromosome 7"/>
</dbReference>
<gene>
    <name evidence="3" type="ORF">LTRI10_LOCUS39077</name>
</gene>
<dbReference type="PANTHER" id="PTHR33098">
    <property type="entry name" value="COTTON FIBER (DUF761)"/>
    <property type="match status" value="1"/>
</dbReference>
<name>A0AAV2FKS4_9ROSI</name>
<organism evidence="3 4">
    <name type="scientific">Linum trigynum</name>
    <dbReference type="NCBI Taxonomy" id="586398"/>
    <lineage>
        <taxon>Eukaryota</taxon>
        <taxon>Viridiplantae</taxon>
        <taxon>Streptophyta</taxon>
        <taxon>Embryophyta</taxon>
        <taxon>Tracheophyta</taxon>
        <taxon>Spermatophyta</taxon>
        <taxon>Magnoliopsida</taxon>
        <taxon>eudicotyledons</taxon>
        <taxon>Gunneridae</taxon>
        <taxon>Pentapetalae</taxon>
        <taxon>rosids</taxon>
        <taxon>fabids</taxon>
        <taxon>Malpighiales</taxon>
        <taxon>Linaceae</taxon>
        <taxon>Linum</taxon>
    </lineage>
</organism>
<protein>
    <recommendedName>
        <fullName evidence="2">DUF4408 domain-containing protein</fullName>
    </recommendedName>
</protein>
<dbReference type="AlphaFoldDB" id="A0AAV2FKS4"/>
<evidence type="ECO:0000256" key="1">
    <source>
        <dbReference type="SAM" id="MobiDB-lite"/>
    </source>
</evidence>
<dbReference type="EMBL" id="OZ034820">
    <property type="protein sequence ID" value="CAL1398865.1"/>
    <property type="molecule type" value="Genomic_DNA"/>
</dbReference>
<dbReference type="InterPro" id="IPR025520">
    <property type="entry name" value="DUF4408"/>
</dbReference>
<feature type="region of interest" description="Disordered" evidence="1">
    <location>
        <begin position="48"/>
        <end position="76"/>
    </location>
</feature>
<evidence type="ECO:0000259" key="2">
    <source>
        <dbReference type="Pfam" id="PF14364"/>
    </source>
</evidence>
<dbReference type="InterPro" id="IPR008480">
    <property type="entry name" value="DUF761_pln"/>
</dbReference>
<accession>A0AAV2FKS4</accession>
<sequence length="350" mass="39750">MLEETVASAVHSSIWASMTSWCTPTLLFLFLNIMIGTIAITSSLASQKATNHQDDHHQQQQHQHQDKQHQHQHQQIWRSPSMLQRLKSINFYSHRSQESQVHTTVAAAAAYEKSPAEGVFETAATHYFGSYDQTHQESQQAAVPALSRSPSVLQRLKSFNPYNYIQPPQIPTTPQREEPEAEINYTTREQQIEEEEAAETLDEIYSKLRTGNKLVGRSKSDTKPVAGEVPKKLAKKMRKSASTRSAFAHFEEVEVVEARRPATVKEGKSKKLVADEEGEEDSGVDAKADDFINKFKQQLKLQRVDSIISAAVAVRSELRLPCLIKLLLFAVWRYWWMWICVFLLKESSSG</sequence>
<feature type="compositionally biased region" description="Basic and acidic residues" evidence="1">
    <location>
        <begin position="51"/>
        <end position="69"/>
    </location>
</feature>
<evidence type="ECO:0000313" key="4">
    <source>
        <dbReference type="Proteomes" id="UP001497516"/>
    </source>
</evidence>
<proteinExistence type="predicted"/>
<reference evidence="3 4" key="1">
    <citation type="submission" date="2024-04" db="EMBL/GenBank/DDBJ databases">
        <authorList>
            <person name="Fracassetti M."/>
        </authorList>
    </citation>
    <scope>NUCLEOTIDE SEQUENCE [LARGE SCALE GENOMIC DNA]</scope>
</reference>
<dbReference type="Pfam" id="PF05553">
    <property type="entry name" value="DUF761"/>
    <property type="match status" value="1"/>
</dbReference>
<feature type="domain" description="DUF4408" evidence="2">
    <location>
        <begin position="13"/>
        <end position="44"/>
    </location>
</feature>
<dbReference type="Pfam" id="PF14364">
    <property type="entry name" value="DUF4408"/>
    <property type="match status" value="1"/>
</dbReference>
<keyword evidence="4" id="KW-1185">Reference proteome</keyword>